<sequence>MDQEGAAVAVGRPAALGTAPVGGGGWPVAQVAAEAAVEAERPQGAAAGGAAAGLPPGGRPGSEWPVAAAGEQPLLSPTGSWPHAAATGAGLGMPPERLAAEQSAGGLRGLIDQLTSQLDEELRRREAEEAELEARAAEKQRLLDELAAVQRRRQAVLAETEEDLAAARDTERQHAELAGALQELRVDCEAKEAELEKLREAARLRDGGGRDWARDGPEKDALVETKLRIAEAHEQLAQMRQQLWLNREGLKRQLAELQAEGAALRAPARGRRR</sequence>
<evidence type="ECO:0008006" key="5">
    <source>
        <dbReference type="Google" id="ProtNLM"/>
    </source>
</evidence>
<protein>
    <recommendedName>
        <fullName evidence="5">Centrosomal protein of 162 kDa</fullName>
    </recommendedName>
</protein>
<organism evidence="3 4">
    <name type="scientific">Prorocentrum cordatum</name>
    <dbReference type="NCBI Taxonomy" id="2364126"/>
    <lineage>
        <taxon>Eukaryota</taxon>
        <taxon>Sar</taxon>
        <taxon>Alveolata</taxon>
        <taxon>Dinophyceae</taxon>
        <taxon>Prorocentrales</taxon>
        <taxon>Prorocentraceae</taxon>
        <taxon>Prorocentrum</taxon>
    </lineage>
</organism>
<evidence type="ECO:0000313" key="3">
    <source>
        <dbReference type="EMBL" id="CAK0876400.1"/>
    </source>
</evidence>
<feature type="compositionally biased region" description="Low complexity" evidence="2">
    <location>
        <begin position="28"/>
        <end position="45"/>
    </location>
</feature>
<comment type="caution">
    <text evidence="3">The sequence shown here is derived from an EMBL/GenBank/DDBJ whole genome shotgun (WGS) entry which is preliminary data.</text>
</comment>
<evidence type="ECO:0000256" key="2">
    <source>
        <dbReference type="SAM" id="MobiDB-lite"/>
    </source>
</evidence>
<evidence type="ECO:0000313" key="4">
    <source>
        <dbReference type="Proteomes" id="UP001189429"/>
    </source>
</evidence>
<accession>A0ABN9VSJ2</accession>
<name>A0ABN9VSJ2_9DINO</name>
<evidence type="ECO:0000256" key="1">
    <source>
        <dbReference type="SAM" id="Coils"/>
    </source>
</evidence>
<feature type="region of interest" description="Disordered" evidence="2">
    <location>
        <begin position="1"/>
        <end position="66"/>
    </location>
</feature>
<gene>
    <name evidence="3" type="ORF">PCOR1329_LOCUS60780</name>
</gene>
<keyword evidence="4" id="KW-1185">Reference proteome</keyword>
<feature type="coiled-coil region" evidence="1">
    <location>
        <begin position="111"/>
        <end position="260"/>
    </location>
</feature>
<dbReference type="EMBL" id="CAUYUJ010017620">
    <property type="protein sequence ID" value="CAK0876400.1"/>
    <property type="molecule type" value="Genomic_DNA"/>
</dbReference>
<dbReference type="Proteomes" id="UP001189429">
    <property type="component" value="Unassembled WGS sequence"/>
</dbReference>
<reference evidence="3" key="1">
    <citation type="submission" date="2023-10" db="EMBL/GenBank/DDBJ databases">
        <authorList>
            <person name="Chen Y."/>
            <person name="Shah S."/>
            <person name="Dougan E. K."/>
            <person name="Thang M."/>
            <person name="Chan C."/>
        </authorList>
    </citation>
    <scope>NUCLEOTIDE SEQUENCE [LARGE SCALE GENOMIC DNA]</scope>
</reference>
<proteinExistence type="predicted"/>
<keyword evidence="1" id="KW-0175">Coiled coil</keyword>
<feature type="compositionally biased region" description="Gly residues" evidence="2">
    <location>
        <begin position="46"/>
        <end position="60"/>
    </location>
</feature>